<dbReference type="InterPro" id="IPR020095">
    <property type="entry name" value="PsdUridine_synth_TruA_C"/>
</dbReference>
<dbReference type="GO" id="GO:0160147">
    <property type="term" value="F:tRNA pseudouridine(38-40) synthase activity"/>
    <property type="evidence" value="ECO:0007669"/>
    <property type="project" value="UniProtKB-EC"/>
</dbReference>
<keyword evidence="3 4" id="KW-0413">Isomerase</keyword>
<feature type="domain" description="DUF2344" evidence="7">
    <location>
        <begin position="59"/>
        <end position="124"/>
    </location>
</feature>
<feature type="active site" description="Nucleophile" evidence="4">
    <location>
        <position position="57"/>
    </location>
</feature>
<dbReference type="NCBIfam" id="TIGR00071">
    <property type="entry name" value="hisT_truA"/>
    <property type="match status" value="1"/>
</dbReference>
<comment type="caution">
    <text evidence="8">The sequence shown here is derived from an EMBL/GenBank/DDBJ whole genome shotgun (WGS) entry which is preliminary data.</text>
</comment>
<evidence type="ECO:0000256" key="2">
    <source>
        <dbReference type="ARBA" id="ARBA00022694"/>
    </source>
</evidence>
<dbReference type="SUPFAM" id="SSF55120">
    <property type="entry name" value="Pseudouridine synthase"/>
    <property type="match status" value="1"/>
</dbReference>
<dbReference type="EC" id="5.4.99.12" evidence="4"/>
<keyword evidence="2 4" id="KW-0819">tRNA processing</keyword>
<dbReference type="Gene3D" id="3.30.70.580">
    <property type="entry name" value="Pseudouridine synthase I, catalytic domain, N-terminal subdomain"/>
    <property type="match status" value="1"/>
</dbReference>
<evidence type="ECO:0000256" key="5">
    <source>
        <dbReference type="RuleBase" id="RU003792"/>
    </source>
</evidence>
<dbReference type="InterPro" id="IPR001406">
    <property type="entry name" value="PsdUridine_synth_TruA"/>
</dbReference>
<comment type="caution">
    <text evidence="4">Lacks conserved residue(s) required for the propagation of feature annotation.</text>
</comment>
<evidence type="ECO:0000256" key="3">
    <source>
        <dbReference type="ARBA" id="ARBA00023235"/>
    </source>
</evidence>
<dbReference type="InterPro" id="IPR020094">
    <property type="entry name" value="TruA/RsuA/RluB/E/F_N"/>
</dbReference>
<evidence type="ECO:0000259" key="7">
    <source>
        <dbReference type="Pfam" id="PF10105"/>
    </source>
</evidence>
<dbReference type="InterPro" id="IPR020103">
    <property type="entry name" value="PsdUridine_synth_cat_dom_sf"/>
</dbReference>
<protein>
    <recommendedName>
        <fullName evidence="4">tRNA pseudouridine synthase A</fullName>
        <ecNumber evidence="4">5.4.99.12</ecNumber>
    </recommendedName>
    <alternativeName>
        <fullName evidence="4">tRNA pseudouridine(38-40) synthase</fullName>
    </alternativeName>
    <alternativeName>
        <fullName evidence="4">tRNA pseudouridylate synthase I</fullName>
    </alternativeName>
    <alternativeName>
        <fullName evidence="4">tRNA-uridine isomerase I</fullName>
    </alternativeName>
</protein>
<reference evidence="8" key="1">
    <citation type="submission" date="2023-06" db="EMBL/GenBank/DDBJ databases">
        <title>Robiginitalea aurantiacus sp. nov. and Algoriphagus sediminis sp. nov., isolated from coastal sediment.</title>
        <authorList>
            <person name="Zhou Z.Y."/>
            <person name="An J."/>
            <person name="Jia Y.W."/>
            <person name="Du Z.J."/>
        </authorList>
    </citation>
    <scope>NUCLEOTIDE SEQUENCE</scope>
    <source>
        <strain evidence="8">C2-7</strain>
    </source>
</reference>
<organism evidence="8 9">
    <name type="scientific">Algoriphagus sediminis</name>
    <dbReference type="NCBI Taxonomy" id="3057113"/>
    <lineage>
        <taxon>Bacteria</taxon>
        <taxon>Pseudomonadati</taxon>
        <taxon>Bacteroidota</taxon>
        <taxon>Cytophagia</taxon>
        <taxon>Cytophagales</taxon>
        <taxon>Cyclobacteriaceae</taxon>
        <taxon>Algoriphagus</taxon>
    </lineage>
</organism>
<gene>
    <name evidence="4 8" type="primary">truA</name>
    <name evidence="8" type="ORF">QVH07_13430</name>
</gene>
<dbReference type="InterPro" id="IPR018768">
    <property type="entry name" value="DUF2344"/>
</dbReference>
<dbReference type="PANTHER" id="PTHR11142">
    <property type="entry name" value="PSEUDOURIDYLATE SYNTHASE"/>
    <property type="match status" value="1"/>
</dbReference>
<dbReference type="Proteomes" id="UP001171916">
    <property type="component" value="Unassembled WGS sequence"/>
</dbReference>
<dbReference type="HAMAP" id="MF_00171">
    <property type="entry name" value="TruA"/>
    <property type="match status" value="1"/>
</dbReference>
<keyword evidence="9" id="KW-1185">Reference proteome</keyword>
<dbReference type="Pfam" id="PF10105">
    <property type="entry name" value="DUF2344"/>
    <property type="match status" value="1"/>
</dbReference>
<name>A0ABT7YF60_9BACT</name>
<evidence type="ECO:0000256" key="4">
    <source>
        <dbReference type="HAMAP-Rule" id="MF_00171"/>
    </source>
</evidence>
<evidence type="ECO:0000259" key="6">
    <source>
        <dbReference type="Pfam" id="PF01416"/>
    </source>
</evidence>
<dbReference type="InterPro" id="IPR020097">
    <property type="entry name" value="PsdUridine_synth_TruA_a/b_dom"/>
</dbReference>
<comment type="similarity">
    <text evidence="1 4 5">Belongs to the tRNA pseudouridine synthase TruA family.</text>
</comment>
<dbReference type="EMBL" id="JAUEPH010000005">
    <property type="protein sequence ID" value="MDN3205159.1"/>
    <property type="molecule type" value="Genomic_DNA"/>
</dbReference>
<dbReference type="RefSeq" id="WP_290001164.1">
    <property type="nucleotide sequence ID" value="NZ_JAUEPH010000005.1"/>
</dbReference>
<comment type="function">
    <text evidence="4">Formation of pseudouridine at positions 38, 39 and 40 in the anticodon stem and loop of transfer RNAs.</text>
</comment>
<proteinExistence type="inferred from homology"/>
<dbReference type="PANTHER" id="PTHR11142:SF0">
    <property type="entry name" value="TRNA PSEUDOURIDINE SYNTHASE-LIKE 1"/>
    <property type="match status" value="1"/>
</dbReference>
<accession>A0ABT7YF60</accession>
<dbReference type="Gene3D" id="3.30.70.660">
    <property type="entry name" value="Pseudouridine synthase I, catalytic domain, C-terminal subdomain"/>
    <property type="match status" value="1"/>
</dbReference>
<comment type="catalytic activity">
    <reaction evidence="4 5">
        <text>uridine(38/39/40) in tRNA = pseudouridine(38/39/40) in tRNA</text>
        <dbReference type="Rhea" id="RHEA:22376"/>
        <dbReference type="Rhea" id="RHEA-COMP:10085"/>
        <dbReference type="Rhea" id="RHEA-COMP:10087"/>
        <dbReference type="ChEBI" id="CHEBI:65314"/>
        <dbReference type="ChEBI" id="CHEBI:65315"/>
        <dbReference type="EC" id="5.4.99.12"/>
    </reaction>
</comment>
<dbReference type="PIRSF" id="PIRSF001430">
    <property type="entry name" value="tRNA_psdUrid_synth"/>
    <property type="match status" value="1"/>
</dbReference>
<feature type="binding site" evidence="4">
    <location>
        <position position="115"/>
    </location>
    <ligand>
        <name>substrate</name>
    </ligand>
</feature>
<feature type="domain" description="Pseudouridine synthase I TruA alpha/beta" evidence="6">
    <location>
        <begin position="148"/>
        <end position="256"/>
    </location>
</feature>
<evidence type="ECO:0000313" key="8">
    <source>
        <dbReference type="EMBL" id="MDN3205159.1"/>
    </source>
</evidence>
<dbReference type="Pfam" id="PF01416">
    <property type="entry name" value="PseudoU_synth_1"/>
    <property type="match status" value="1"/>
</dbReference>
<evidence type="ECO:0000313" key="9">
    <source>
        <dbReference type="Proteomes" id="UP001171916"/>
    </source>
</evidence>
<sequence>MQSKPVSYLFEISYFGSRYKGWAPQANQRTVQRQLERVINYVLDDEDFTLIGSSRTDSGVSCRQGFFQLFLKKEIEIGAFAQRLNEFLPPDIRVKAKREVDSKFNLIQSVSSKTYRYYFSDSDQFEALEAAHVAWFQGPLDLQKMEEACLLFKGEKNFKAFCKPNPNKSDYVREIFKMDLSKTQKIESINFENPVYVLKVQGSGFLHQQIRKIVTAIVRMGNRSWESKDITQRLDKPDMTWEAIPPAPANGLILWETNVDIPDS</sequence>
<comment type="subunit">
    <text evidence="4">Homodimer.</text>
</comment>
<evidence type="ECO:0000256" key="1">
    <source>
        <dbReference type="ARBA" id="ARBA00009375"/>
    </source>
</evidence>